<evidence type="ECO:0000313" key="2">
    <source>
        <dbReference type="Proteomes" id="UP000198948"/>
    </source>
</evidence>
<dbReference type="SUPFAM" id="SSF52833">
    <property type="entry name" value="Thioredoxin-like"/>
    <property type="match status" value="1"/>
</dbReference>
<dbReference type="STRING" id="142588.SAMN04488559_11180"/>
<dbReference type="OrthoDB" id="2156137at2"/>
<gene>
    <name evidence="1" type="ORF">SAMN04488559_11180</name>
</gene>
<accession>A0A1H9T9U4</accession>
<organism evidence="1 2">
    <name type="scientific">Isobaculum melis</name>
    <dbReference type="NCBI Taxonomy" id="142588"/>
    <lineage>
        <taxon>Bacteria</taxon>
        <taxon>Bacillati</taxon>
        <taxon>Bacillota</taxon>
        <taxon>Bacilli</taxon>
        <taxon>Lactobacillales</taxon>
        <taxon>Carnobacteriaceae</taxon>
        <taxon>Isobaculum</taxon>
    </lineage>
</organism>
<dbReference type="RefSeq" id="WP_092652705.1">
    <property type="nucleotide sequence ID" value="NZ_FOHA01000011.1"/>
</dbReference>
<sequence>MIRYTNNQEQSNRIIELYMFVNPLGTRCLKAEEHALKLIESHKGKFHFRVIAFHNLQTVANYMKALNIDASKQPEISQNLYQACLAFKAAELQGKKNGRNFLITLQRDVVLNKKTFCYDLLVEVAKQTGIDVEMFLTDLHSDLVQKAFESDQKIAREMCVEKNPSAVFFDTDDTNYGILIDDCLTPDILEKVYQEIITPEHQVKRLTSSTHLPAARRIKHYLRSL</sequence>
<dbReference type="AlphaFoldDB" id="A0A1H9T9U4"/>
<protein>
    <submittedName>
        <fullName evidence="1">Thioredoxin</fullName>
    </submittedName>
</protein>
<evidence type="ECO:0000313" key="1">
    <source>
        <dbReference type="EMBL" id="SER93817.1"/>
    </source>
</evidence>
<dbReference type="Pfam" id="PF13743">
    <property type="entry name" value="Thioredoxin_5"/>
    <property type="match status" value="1"/>
</dbReference>
<reference evidence="1 2" key="1">
    <citation type="submission" date="2016-10" db="EMBL/GenBank/DDBJ databases">
        <authorList>
            <person name="de Groot N.N."/>
        </authorList>
    </citation>
    <scope>NUCLEOTIDE SEQUENCE [LARGE SCALE GENOMIC DNA]</scope>
    <source>
        <strain evidence="1 2">DSM 13760</strain>
    </source>
</reference>
<dbReference type="Gene3D" id="3.40.30.10">
    <property type="entry name" value="Glutaredoxin"/>
    <property type="match status" value="1"/>
</dbReference>
<dbReference type="EMBL" id="FOHA01000011">
    <property type="protein sequence ID" value="SER93817.1"/>
    <property type="molecule type" value="Genomic_DNA"/>
</dbReference>
<name>A0A1H9T9U4_9LACT</name>
<dbReference type="InterPro" id="IPR036249">
    <property type="entry name" value="Thioredoxin-like_sf"/>
</dbReference>
<proteinExistence type="predicted"/>
<dbReference type="Proteomes" id="UP000198948">
    <property type="component" value="Unassembled WGS sequence"/>
</dbReference>
<keyword evidence="2" id="KW-1185">Reference proteome</keyword>